<keyword evidence="3" id="KW-1185">Reference proteome</keyword>
<evidence type="ECO:0000256" key="1">
    <source>
        <dbReference type="SAM" id="MobiDB-lite"/>
    </source>
</evidence>
<evidence type="ECO:0000313" key="3">
    <source>
        <dbReference type="Proteomes" id="UP000095283"/>
    </source>
</evidence>
<organism evidence="3 4">
    <name type="scientific">Heterorhabditis bacteriophora</name>
    <name type="common">Entomopathogenic nematode worm</name>
    <dbReference type="NCBI Taxonomy" id="37862"/>
    <lineage>
        <taxon>Eukaryota</taxon>
        <taxon>Metazoa</taxon>
        <taxon>Ecdysozoa</taxon>
        <taxon>Nematoda</taxon>
        <taxon>Chromadorea</taxon>
        <taxon>Rhabditida</taxon>
        <taxon>Rhabditina</taxon>
        <taxon>Rhabditomorpha</taxon>
        <taxon>Strongyloidea</taxon>
        <taxon>Heterorhabditidae</taxon>
        <taxon>Heterorhabditis</taxon>
    </lineage>
</organism>
<feature type="transmembrane region" description="Helical" evidence="2">
    <location>
        <begin position="308"/>
        <end position="325"/>
    </location>
</feature>
<keyword evidence="2" id="KW-1133">Transmembrane helix</keyword>
<feature type="compositionally biased region" description="Low complexity" evidence="1">
    <location>
        <begin position="1"/>
        <end position="13"/>
    </location>
</feature>
<sequence length="477" mass="54067">MVKTKTTTKTTATIFQPTANKSQSNSLPNRAQRHNKPIQPPSPVELVIPQPTSSHSPEVAVTETIVLPRKTDKLDFTSRFTRTSMSTRWAAVRQKLPLLIRVTRKKNQKRPMVVPNQSQSKNQLLFGRSHLDLSHYMGYQDVVMEMGSSYFLFIIRHFPIDLDAPKLPRVASFDHVPDRKMDVQNGNWRAGSQANPRINESHNKNKYHQHTPPKDPTLAIDQLVAELELNTDQVITLHCIVVNDFNTTQVIQQRKKHPSHILYATPHSTSQSNPFETINQEKINPSRVEAIHNMFERGAGLHMISNDIYIYILILYIILQLLIPVRRSSIVGRQSISSRAQSLEDDDDGFYDNVGVFDDRRFSRGSEMDVTSFSSRQLPPTGAKQNKIGSFFRKIGASRPPGSAASLISLNKEVIYKVANETPIKSGALMKSNSLSTEPWKKHVLERQNVSNRESRPLPAREAVLHYLPRTAKHSPD</sequence>
<name>A0A1I7WUE9_HETBA</name>
<dbReference type="WBParaSite" id="Hba_08817">
    <property type="protein sequence ID" value="Hba_08817"/>
    <property type="gene ID" value="Hba_08817"/>
</dbReference>
<feature type="region of interest" description="Disordered" evidence="1">
    <location>
        <begin position="182"/>
        <end position="214"/>
    </location>
</feature>
<feature type="compositionally biased region" description="Polar residues" evidence="1">
    <location>
        <begin position="14"/>
        <end position="29"/>
    </location>
</feature>
<evidence type="ECO:0000313" key="4">
    <source>
        <dbReference type="WBParaSite" id="Hba_08817"/>
    </source>
</evidence>
<reference evidence="4" key="1">
    <citation type="submission" date="2016-11" db="UniProtKB">
        <authorList>
            <consortium name="WormBaseParasite"/>
        </authorList>
    </citation>
    <scope>IDENTIFICATION</scope>
</reference>
<keyword evidence="2" id="KW-0812">Transmembrane</keyword>
<proteinExistence type="predicted"/>
<feature type="compositionally biased region" description="Polar residues" evidence="1">
    <location>
        <begin position="184"/>
        <end position="198"/>
    </location>
</feature>
<dbReference type="Proteomes" id="UP000095283">
    <property type="component" value="Unplaced"/>
</dbReference>
<protein>
    <submittedName>
        <fullName evidence="4">Protein kinase domain-containing protein</fullName>
    </submittedName>
</protein>
<evidence type="ECO:0000256" key="2">
    <source>
        <dbReference type="SAM" id="Phobius"/>
    </source>
</evidence>
<keyword evidence="2" id="KW-0472">Membrane</keyword>
<accession>A0A1I7WUE9</accession>
<feature type="region of interest" description="Disordered" evidence="1">
    <location>
        <begin position="1"/>
        <end position="42"/>
    </location>
</feature>
<dbReference type="AlphaFoldDB" id="A0A1I7WUE9"/>